<dbReference type="AlphaFoldDB" id="A0AA86SL55"/>
<reference evidence="1" key="1">
    <citation type="submission" date="2023-10" db="EMBL/GenBank/DDBJ databases">
        <authorList>
            <person name="Domelevo Entfellner J.-B."/>
        </authorList>
    </citation>
    <scope>NUCLEOTIDE SEQUENCE</scope>
</reference>
<gene>
    <name evidence="1" type="ORF">AYBTSS11_LOCUS20105</name>
</gene>
<proteinExistence type="predicted"/>
<dbReference type="Proteomes" id="UP001189624">
    <property type="component" value="Chromosome 6"/>
</dbReference>
<protein>
    <submittedName>
        <fullName evidence="1">Uncharacterized protein</fullName>
    </submittedName>
</protein>
<organism evidence="1 2">
    <name type="scientific">Sphenostylis stenocarpa</name>
    <dbReference type="NCBI Taxonomy" id="92480"/>
    <lineage>
        <taxon>Eukaryota</taxon>
        <taxon>Viridiplantae</taxon>
        <taxon>Streptophyta</taxon>
        <taxon>Embryophyta</taxon>
        <taxon>Tracheophyta</taxon>
        <taxon>Spermatophyta</taxon>
        <taxon>Magnoliopsida</taxon>
        <taxon>eudicotyledons</taxon>
        <taxon>Gunneridae</taxon>
        <taxon>Pentapetalae</taxon>
        <taxon>rosids</taxon>
        <taxon>fabids</taxon>
        <taxon>Fabales</taxon>
        <taxon>Fabaceae</taxon>
        <taxon>Papilionoideae</taxon>
        <taxon>50 kb inversion clade</taxon>
        <taxon>NPAAA clade</taxon>
        <taxon>indigoferoid/millettioid clade</taxon>
        <taxon>Phaseoleae</taxon>
        <taxon>Sphenostylis</taxon>
    </lineage>
</organism>
<dbReference type="PROSITE" id="PS51257">
    <property type="entry name" value="PROKAR_LIPOPROTEIN"/>
    <property type="match status" value="1"/>
</dbReference>
<accession>A0AA86SL55</accession>
<evidence type="ECO:0000313" key="1">
    <source>
        <dbReference type="EMBL" id="CAJ1964057.1"/>
    </source>
</evidence>
<dbReference type="EMBL" id="OY731403">
    <property type="protein sequence ID" value="CAJ1964057.1"/>
    <property type="molecule type" value="Genomic_DNA"/>
</dbReference>
<name>A0AA86SL55_9FABA</name>
<evidence type="ECO:0000313" key="2">
    <source>
        <dbReference type="Proteomes" id="UP001189624"/>
    </source>
</evidence>
<keyword evidence="2" id="KW-1185">Reference proteome</keyword>
<dbReference type="Gramene" id="rna-AYBTSS11_LOCUS20105">
    <property type="protein sequence ID" value="CAJ1964057.1"/>
    <property type="gene ID" value="gene-AYBTSS11_LOCUS20105"/>
</dbReference>
<sequence>MHHQLKWLSNEGKVNALTIMQWSCYVSSSCVWPSIQKCFRKEVKPFTAWTQGAPSNTKSSDHAVMSDSYSAANAKVDKSAFSPELTKIEKQWQLVTILPTHIGKNMTFEAIDKAFAKRKIVYSLTVQELVDDFARLMTLIPLGGVGCFCKVLVTLCSTLMRERIPE</sequence>